<dbReference type="GO" id="GO:0004674">
    <property type="term" value="F:protein serine/threonine kinase activity"/>
    <property type="evidence" value="ECO:0007669"/>
    <property type="project" value="UniProtKB-KW"/>
</dbReference>
<dbReference type="GO" id="GO:0008270">
    <property type="term" value="F:zinc ion binding"/>
    <property type="evidence" value="ECO:0007669"/>
    <property type="project" value="UniProtKB-KW"/>
</dbReference>
<protein>
    <submittedName>
        <fullName evidence="14">Checkpoint protein kinase, putative</fullName>
    </submittedName>
</protein>
<dbReference type="Gene3D" id="3.30.200.20">
    <property type="entry name" value="Phosphorylase Kinase, domain 1"/>
    <property type="match status" value="1"/>
</dbReference>
<dbReference type="HOGENOM" id="CLU_000288_2_10_1"/>
<dbReference type="InterPro" id="IPR011009">
    <property type="entry name" value="Kinase-like_dom_sf"/>
</dbReference>
<accession>B8MT55</accession>
<feature type="region of interest" description="Disordered" evidence="11">
    <location>
        <begin position="378"/>
        <end position="662"/>
    </location>
</feature>
<feature type="region of interest" description="Disordered" evidence="11">
    <location>
        <begin position="23"/>
        <end position="74"/>
    </location>
</feature>
<dbReference type="PROSITE" id="PS00108">
    <property type="entry name" value="PROTEIN_KINASE_ST"/>
    <property type="match status" value="1"/>
</dbReference>
<dbReference type="EMBL" id="EQ962660">
    <property type="protein sequence ID" value="EED12258.1"/>
    <property type="molecule type" value="Genomic_DNA"/>
</dbReference>
<evidence type="ECO:0000256" key="5">
    <source>
        <dbReference type="ARBA" id="ARBA00022771"/>
    </source>
</evidence>
<dbReference type="GO" id="GO:0005524">
    <property type="term" value="F:ATP binding"/>
    <property type="evidence" value="ECO:0007669"/>
    <property type="project" value="UniProtKB-UniRule"/>
</dbReference>
<dbReference type="Gene3D" id="1.10.510.10">
    <property type="entry name" value="Transferase(Phosphotransferase) domain 1"/>
    <property type="match status" value="1"/>
</dbReference>
<evidence type="ECO:0000256" key="4">
    <source>
        <dbReference type="ARBA" id="ARBA00022741"/>
    </source>
</evidence>
<feature type="compositionally biased region" description="Basic and acidic residues" evidence="11">
    <location>
        <begin position="535"/>
        <end position="557"/>
    </location>
</feature>
<feature type="domain" description="MYND-type" evidence="13">
    <location>
        <begin position="168"/>
        <end position="203"/>
    </location>
</feature>
<dbReference type="PROSITE" id="PS50011">
    <property type="entry name" value="PROTEIN_KINASE_DOM"/>
    <property type="match status" value="1"/>
</dbReference>
<keyword evidence="15" id="KW-1185">Reference proteome</keyword>
<dbReference type="FunFam" id="3.30.200.20:FF:000131">
    <property type="entry name" value="Dual specificity protein kinase TTK"/>
    <property type="match status" value="1"/>
</dbReference>
<evidence type="ECO:0000256" key="2">
    <source>
        <dbReference type="ARBA" id="ARBA00022679"/>
    </source>
</evidence>
<keyword evidence="7" id="KW-0862">Zinc</keyword>
<dbReference type="InterPro" id="IPR002893">
    <property type="entry name" value="Znf_MYND"/>
</dbReference>
<dbReference type="GO" id="GO:0033316">
    <property type="term" value="P:meiotic spindle assembly checkpoint signaling"/>
    <property type="evidence" value="ECO:0007669"/>
    <property type="project" value="TreeGrafter"/>
</dbReference>
<reference evidence="15" key="1">
    <citation type="journal article" date="2015" name="Genome Announc.">
        <title>Genome sequence of the AIDS-associated pathogen Penicillium marneffei (ATCC18224) and its near taxonomic relative Talaromyces stipitatus (ATCC10500).</title>
        <authorList>
            <person name="Nierman W.C."/>
            <person name="Fedorova-Abrams N.D."/>
            <person name="Andrianopoulos A."/>
        </authorList>
    </citation>
    <scope>NUCLEOTIDE SEQUENCE [LARGE SCALE GENOMIC DNA]</scope>
    <source>
        <strain evidence="15">ATCC 10500 / CBS 375.48 / QM 6759 / NRRL 1006</strain>
    </source>
</reference>
<keyword evidence="3" id="KW-0479">Metal-binding</keyword>
<feature type="compositionally biased region" description="Low complexity" evidence="11">
    <location>
        <begin position="719"/>
        <end position="729"/>
    </location>
</feature>
<evidence type="ECO:0000313" key="15">
    <source>
        <dbReference type="Proteomes" id="UP000001745"/>
    </source>
</evidence>
<feature type="region of interest" description="Disordered" evidence="11">
    <location>
        <begin position="126"/>
        <end position="157"/>
    </location>
</feature>
<proteinExistence type="predicted"/>
<dbReference type="RefSeq" id="XP_002487912.1">
    <property type="nucleotide sequence ID" value="XM_002487867.1"/>
</dbReference>
<feature type="binding site" evidence="10">
    <location>
        <position position="774"/>
    </location>
    <ligand>
        <name>ATP</name>
        <dbReference type="ChEBI" id="CHEBI:30616"/>
    </ligand>
</feature>
<feature type="region of interest" description="Disordered" evidence="11">
    <location>
        <begin position="719"/>
        <end position="738"/>
    </location>
</feature>
<dbReference type="InterPro" id="IPR027084">
    <property type="entry name" value="Mps1_cat"/>
</dbReference>
<feature type="compositionally biased region" description="Basic and acidic residues" evidence="11">
    <location>
        <begin position="313"/>
        <end position="330"/>
    </location>
</feature>
<evidence type="ECO:0000259" key="12">
    <source>
        <dbReference type="PROSITE" id="PS50011"/>
    </source>
</evidence>
<dbReference type="STRING" id="441959.B8MT55"/>
<dbReference type="GO" id="GO:0007094">
    <property type="term" value="P:mitotic spindle assembly checkpoint signaling"/>
    <property type="evidence" value="ECO:0007669"/>
    <property type="project" value="TreeGrafter"/>
</dbReference>
<evidence type="ECO:0000256" key="10">
    <source>
        <dbReference type="PROSITE-ProRule" id="PRU10141"/>
    </source>
</evidence>
<evidence type="ECO:0000256" key="7">
    <source>
        <dbReference type="ARBA" id="ARBA00022833"/>
    </source>
</evidence>
<dbReference type="Pfam" id="PF00069">
    <property type="entry name" value="Pkinase"/>
    <property type="match status" value="1"/>
</dbReference>
<dbReference type="GO" id="GO:0034501">
    <property type="term" value="P:protein localization to kinetochore"/>
    <property type="evidence" value="ECO:0007669"/>
    <property type="project" value="TreeGrafter"/>
</dbReference>
<evidence type="ECO:0000256" key="8">
    <source>
        <dbReference type="ARBA" id="ARBA00022840"/>
    </source>
</evidence>
<dbReference type="eggNOG" id="KOG0596">
    <property type="taxonomic scope" value="Eukaryota"/>
</dbReference>
<dbReference type="SMART" id="SM00220">
    <property type="entry name" value="S_TKc"/>
    <property type="match status" value="1"/>
</dbReference>
<evidence type="ECO:0000259" key="13">
    <source>
        <dbReference type="PROSITE" id="PS50865"/>
    </source>
</evidence>
<dbReference type="GO" id="GO:0098813">
    <property type="term" value="P:nuclear chromosome segregation"/>
    <property type="evidence" value="ECO:0007669"/>
    <property type="project" value="UniProtKB-ARBA"/>
</dbReference>
<keyword evidence="5 9" id="KW-0863">Zinc-finger</keyword>
<dbReference type="PANTHER" id="PTHR22974:SF21">
    <property type="entry name" value="DUAL SPECIFICITY PROTEIN KINASE TTK"/>
    <property type="match status" value="1"/>
</dbReference>
<feature type="region of interest" description="Disordered" evidence="11">
    <location>
        <begin position="300"/>
        <end position="343"/>
    </location>
</feature>
<organism evidence="14 15">
    <name type="scientific">Talaromyces stipitatus (strain ATCC 10500 / CBS 375.48 / QM 6759 / NRRL 1006)</name>
    <name type="common">Penicillium stipitatum</name>
    <dbReference type="NCBI Taxonomy" id="441959"/>
    <lineage>
        <taxon>Eukaryota</taxon>
        <taxon>Fungi</taxon>
        <taxon>Dikarya</taxon>
        <taxon>Ascomycota</taxon>
        <taxon>Pezizomycotina</taxon>
        <taxon>Eurotiomycetes</taxon>
        <taxon>Eurotiomycetidae</taxon>
        <taxon>Eurotiales</taxon>
        <taxon>Trichocomaceae</taxon>
        <taxon>Talaromyces</taxon>
        <taxon>Talaromyces sect. Talaromyces</taxon>
    </lineage>
</organism>
<dbReference type="GO" id="GO:0005634">
    <property type="term" value="C:nucleus"/>
    <property type="evidence" value="ECO:0007669"/>
    <property type="project" value="TreeGrafter"/>
</dbReference>
<evidence type="ECO:0000256" key="3">
    <source>
        <dbReference type="ARBA" id="ARBA00022723"/>
    </source>
</evidence>
<feature type="compositionally biased region" description="Basic and acidic residues" evidence="11">
    <location>
        <begin position="27"/>
        <end position="40"/>
    </location>
</feature>
<dbReference type="GeneID" id="8098016"/>
<feature type="region of interest" description="Disordered" evidence="11">
    <location>
        <begin position="676"/>
        <end position="713"/>
    </location>
</feature>
<dbReference type="PANTHER" id="PTHR22974">
    <property type="entry name" value="MIXED LINEAGE PROTEIN KINASE"/>
    <property type="match status" value="1"/>
</dbReference>
<keyword evidence="4 10" id="KW-0547">Nucleotide-binding</keyword>
<dbReference type="SUPFAM" id="SSF144232">
    <property type="entry name" value="HIT/MYND zinc finger-like"/>
    <property type="match status" value="1"/>
</dbReference>
<dbReference type="InParanoid" id="B8MT55"/>
<dbReference type="FunFam" id="1.10.510.10:FF:000377">
    <property type="entry name" value="Checkpoint protein kinase"/>
    <property type="match status" value="1"/>
</dbReference>
<name>B8MT55_TALSN</name>
<feature type="compositionally biased region" description="Low complexity" evidence="11">
    <location>
        <begin position="599"/>
        <end position="618"/>
    </location>
</feature>
<evidence type="ECO:0000313" key="14">
    <source>
        <dbReference type="EMBL" id="EED12258.1"/>
    </source>
</evidence>
<feature type="compositionally biased region" description="Low complexity" evidence="11">
    <location>
        <begin position="135"/>
        <end position="157"/>
    </location>
</feature>
<dbReference type="OMA" id="QMARCQA"/>
<dbReference type="AlphaFoldDB" id="B8MT55"/>
<feature type="compositionally biased region" description="Basic and acidic residues" evidence="11">
    <location>
        <begin position="476"/>
        <end position="489"/>
    </location>
</feature>
<dbReference type="VEuPathDB" id="FungiDB:TSTA_003200"/>
<feature type="compositionally biased region" description="Polar residues" evidence="11">
    <location>
        <begin position="696"/>
        <end position="707"/>
    </location>
</feature>
<feature type="compositionally biased region" description="Low complexity" evidence="11">
    <location>
        <begin position="442"/>
        <end position="457"/>
    </location>
</feature>
<feature type="compositionally biased region" description="Polar residues" evidence="11">
    <location>
        <begin position="300"/>
        <end position="311"/>
    </location>
</feature>
<dbReference type="PROSITE" id="PS00107">
    <property type="entry name" value="PROTEIN_KINASE_ATP"/>
    <property type="match status" value="1"/>
</dbReference>
<dbReference type="PROSITE" id="PS50865">
    <property type="entry name" value="ZF_MYND_2"/>
    <property type="match status" value="1"/>
</dbReference>
<dbReference type="InterPro" id="IPR000719">
    <property type="entry name" value="Prot_kinase_dom"/>
</dbReference>
<dbReference type="InterPro" id="IPR008271">
    <property type="entry name" value="Ser/Thr_kinase_AS"/>
</dbReference>
<gene>
    <name evidence="14" type="ORF">TSTA_003200</name>
</gene>
<dbReference type="SUPFAM" id="SSF56112">
    <property type="entry name" value="Protein kinase-like (PK-like)"/>
    <property type="match status" value="1"/>
</dbReference>
<evidence type="ECO:0000256" key="6">
    <source>
        <dbReference type="ARBA" id="ARBA00022777"/>
    </source>
</evidence>
<keyword evidence="6 14" id="KW-0418">Kinase</keyword>
<sequence length="1088" mass="121423">MTETEQRVWDEIVKKNPLKWTEENNFNEDKDNAPQVDLRDTSNPQTVDSKTSTKEALQDTTEEEPEPAQSTQTTTELIFVHNGVPASDLMSALSKIEADDLPREDGLVCKAKTEKELLDELEAQAREAKAKRGDATTQASTSTAATPATSSTPSTSTQDLIELSDLSCVICGEPGRRCQGCQLVTYCSKDYQRKDWKNYKRECKGKSKAMDPSNWLVQHVSSDQLHARVPYGSSIFIQCYSSRDNYILTRNFGYPTPAYWACIIGIRNESELVRVDIKYNGHRGFTDTHTICAQNRRSSLLRQDSGRNSPATYDRRFVEEFRSEPKKYDGDSSDDEPVPGPKFSASVKALLKGDVVETSPQRETSAKRLSIAARDFASARPERHVRVASPHDSSTGSPAPRVVRVGSVRLPSTKPESSNSEEQSYMKDLITPAPRTRSVRITGSRSSTRSPLSNSPGHRSTNDEALSGQNSVEGFSNERRSMLEEDHAPRLGPSSVLRARAGEERVGRLTGTFLNGPARRGVLRRQSEEIEENLQSERHTPDREMREESPRNSREENGASSRFGRMASSPKLSWIDSDPRILENPAPAAARPNMDMPFSGPASPKSSRSRSTPGTTSESSEKSEVANDQPQYRIPPPALPSAQDQENDPPPTFKRAKPTGLSLLDKPEKYAVIYDDDNNKERELPPATVSPRIPLTSRSSNTPRNTVQPPPKMSVLETATATGGAATTTSQSRKKRSQVTINHKAFTRMDCIGRGGSSRVYRVMAENYKIFALKRVNLEDVDRLTLAGYKGEIDLLKRLENVDRVVRLFDWEINMEKHTLSVLMEIGESDLEKILTYRLNAEDAVFDPSFTRFYWKEMLECVQAVHKYNIVHSDLKPANFLLVQGRLKLIDFGIANAISDDTVNVHREQQVGTPNYMSPEALIDSNAASGLPASVGKMMKLGKPSDVWSLGCILYKMVYGQPPFARIAKYYERIMAIPNPKVPIEFPQFAIGGVTVPPGLLRTMKRCLQRDQTLRPTIDELLGDRDPFLYPEAQLEGTVPVTQEMIARILTNVVNHCRVRGVPKEEELAAWPAGFFTKIKAAVEEEHK</sequence>
<dbReference type="GO" id="GO:0004712">
    <property type="term" value="F:protein serine/threonine/tyrosine kinase activity"/>
    <property type="evidence" value="ECO:0007669"/>
    <property type="project" value="TreeGrafter"/>
</dbReference>
<feature type="compositionally biased region" description="Polar residues" evidence="11">
    <location>
        <begin position="463"/>
        <end position="474"/>
    </location>
</feature>
<dbReference type="PhylomeDB" id="B8MT55"/>
<evidence type="ECO:0000256" key="11">
    <source>
        <dbReference type="SAM" id="MobiDB-lite"/>
    </source>
</evidence>
<dbReference type="InterPro" id="IPR017441">
    <property type="entry name" value="Protein_kinase_ATP_BS"/>
</dbReference>
<evidence type="ECO:0000256" key="1">
    <source>
        <dbReference type="ARBA" id="ARBA00022527"/>
    </source>
</evidence>
<dbReference type="Gene3D" id="6.10.140.2220">
    <property type="match status" value="1"/>
</dbReference>
<dbReference type="GO" id="GO:0000776">
    <property type="term" value="C:kinetochore"/>
    <property type="evidence" value="ECO:0007669"/>
    <property type="project" value="TreeGrafter"/>
</dbReference>
<keyword evidence="8 10" id="KW-0067">ATP-binding</keyword>
<dbReference type="Pfam" id="PF01753">
    <property type="entry name" value="zf-MYND"/>
    <property type="match status" value="1"/>
</dbReference>
<keyword evidence="1" id="KW-0723">Serine/threonine-protein kinase</keyword>
<feature type="domain" description="Protein kinase" evidence="12">
    <location>
        <begin position="746"/>
        <end position="1029"/>
    </location>
</feature>
<feature type="compositionally biased region" description="Polar residues" evidence="11">
    <location>
        <begin position="414"/>
        <end position="423"/>
    </location>
</feature>
<evidence type="ECO:0000256" key="9">
    <source>
        <dbReference type="PROSITE-ProRule" id="PRU00134"/>
    </source>
</evidence>
<dbReference type="Proteomes" id="UP000001745">
    <property type="component" value="Unassembled WGS sequence"/>
</dbReference>
<dbReference type="CDD" id="cd14131">
    <property type="entry name" value="PKc_Mps1"/>
    <property type="match status" value="1"/>
</dbReference>
<keyword evidence="2" id="KW-0808">Transferase</keyword>
<feature type="compositionally biased region" description="Polar residues" evidence="11">
    <location>
        <begin position="41"/>
        <end position="50"/>
    </location>
</feature>
<dbReference type="OrthoDB" id="20524at2759"/>